<dbReference type="EC" id="6.1.1.9" evidence="1"/>
<dbReference type="AlphaFoldDB" id="T1AIS7"/>
<dbReference type="GO" id="GO:0005524">
    <property type="term" value="F:ATP binding"/>
    <property type="evidence" value="ECO:0007669"/>
    <property type="project" value="UniProtKB-KW"/>
</dbReference>
<dbReference type="InterPro" id="IPR002303">
    <property type="entry name" value="Valyl-tRNA_ligase"/>
</dbReference>
<reference evidence="9" key="1">
    <citation type="submission" date="2013-08" db="EMBL/GenBank/DDBJ databases">
        <authorList>
            <person name="Mendez C."/>
            <person name="Richter M."/>
            <person name="Ferrer M."/>
            <person name="Sanchez J."/>
        </authorList>
    </citation>
    <scope>NUCLEOTIDE SEQUENCE</scope>
</reference>
<dbReference type="PANTHER" id="PTHR11946:SF93">
    <property type="entry name" value="VALINE--TRNA LIGASE, CHLOROPLASTIC_MITOCHONDRIAL 2"/>
    <property type="match status" value="1"/>
</dbReference>
<dbReference type="GO" id="GO:0005829">
    <property type="term" value="C:cytosol"/>
    <property type="evidence" value="ECO:0007669"/>
    <property type="project" value="TreeGrafter"/>
</dbReference>
<keyword evidence="3" id="KW-0547">Nucleotide-binding</keyword>
<dbReference type="GO" id="GO:0006438">
    <property type="term" value="P:valyl-tRNA aminoacylation"/>
    <property type="evidence" value="ECO:0007669"/>
    <property type="project" value="InterPro"/>
</dbReference>
<dbReference type="GO" id="GO:0004832">
    <property type="term" value="F:valine-tRNA ligase activity"/>
    <property type="evidence" value="ECO:0007669"/>
    <property type="project" value="UniProtKB-EC"/>
</dbReference>
<evidence type="ECO:0000256" key="3">
    <source>
        <dbReference type="ARBA" id="ARBA00022741"/>
    </source>
</evidence>
<keyword evidence="6 9" id="KW-0030">Aminoacyl-tRNA synthetase</keyword>
<dbReference type="SUPFAM" id="SSF50677">
    <property type="entry name" value="ValRS/IleRS/LeuRS editing domain"/>
    <property type="match status" value="1"/>
</dbReference>
<keyword evidence="5" id="KW-0648">Protein biosynthesis</keyword>
<feature type="domain" description="Aminoacyl-tRNA synthetase class Ia" evidence="8">
    <location>
        <begin position="163"/>
        <end position="240"/>
    </location>
</feature>
<dbReference type="InterPro" id="IPR002300">
    <property type="entry name" value="aa-tRNA-synth_Ia"/>
</dbReference>
<dbReference type="InterPro" id="IPR009008">
    <property type="entry name" value="Val/Leu/Ile-tRNA-synth_edit"/>
</dbReference>
<evidence type="ECO:0000256" key="6">
    <source>
        <dbReference type="ARBA" id="ARBA00023146"/>
    </source>
</evidence>
<dbReference type="Gene3D" id="3.40.50.620">
    <property type="entry name" value="HUPs"/>
    <property type="match status" value="1"/>
</dbReference>
<dbReference type="EMBL" id="AUZZ01007840">
    <property type="protein sequence ID" value="EQD40854.1"/>
    <property type="molecule type" value="Genomic_DNA"/>
</dbReference>
<dbReference type="Gene3D" id="3.90.740.10">
    <property type="entry name" value="Valyl/Leucyl/Isoleucyl-tRNA synthetase, editing domain"/>
    <property type="match status" value="1"/>
</dbReference>
<keyword evidence="4" id="KW-0067">ATP-binding</keyword>
<feature type="non-terminal residue" evidence="9">
    <location>
        <position position="264"/>
    </location>
</feature>
<dbReference type="PANTHER" id="PTHR11946">
    <property type="entry name" value="VALYL-TRNA SYNTHETASES"/>
    <property type="match status" value="1"/>
</dbReference>
<keyword evidence="2" id="KW-0436">Ligase</keyword>
<reference evidence="9" key="2">
    <citation type="journal article" date="2014" name="ISME J.">
        <title>Microbial stratification in low pH oxic and suboxic macroscopic growths along an acid mine drainage.</title>
        <authorList>
            <person name="Mendez-Garcia C."/>
            <person name="Mesa V."/>
            <person name="Sprenger R.R."/>
            <person name="Richter M."/>
            <person name="Diez M.S."/>
            <person name="Solano J."/>
            <person name="Bargiela R."/>
            <person name="Golyshina O.V."/>
            <person name="Manteca A."/>
            <person name="Ramos J.L."/>
            <person name="Gallego J.R."/>
            <person name="Llorente I."/>
            <person name="Martins Dos Santos V.A."/>
            <person name="Jensen O.N."/>
            <person name="Pelaez A.I."/>
            <person name="Sanchez J."/>
            <person name="Ferrer M."/>
        </authorList>
    </citation>
    <scope>NUCLEOTIDE SEQUENCE</scope>
</reference>
<comment type="caution">
    <text evidence="9">The sequence shown here is derived from an EMBL/GenBank/DDBJ whole genome shotgun (WGS) entry which is preliminary data.</text>
</comment>
<dbReference type="InterPro" id="IPR014729">
    <property type="entry name" value="Rossmann-like_a/b/a_fold"/>
</dbReference>
<evidence type="ECO:0000256" key="2">
    <source>
        <dbReference type="ARBA" id="ARBA00022598"/>
    </source>
</evidence>
<protein>
    <recommendedName>
        <fullName evidence="1">valine--tRNA ligase</fullName>
        <ecNumber evidence="1">6.1.1.9</ecNumber>
    </recommendedName>
    <alternativeName>
        <fullName evidence="7">Valyl-tRNA synthetase</fullName>
    </alternativeName>
</protein>
<gene>
    <name evidence="9" type="ORF">B2A_10892</name>
</gene>
<evidence type="ECO:0000256" key="1">
    <source>
        <dbReference type="ARBA" id="ARBA00013169"/>
    </source>
</evidence>
<accession>T1AIS7</accession>
<evidence type="ECO:0000259" key="8">
    <source>
        <dbReference type="Pfam" id="PF00133"/>
    </source>
</evidence>
<dbReference type="GO" id="GO:0002161">
    <property type="term" value="F:aminoacyl-tRNA deacylase activity"/>
    <property type="evidence" value="ECO:0007669"/>
    <property type="project" value="InterPro"/>
</dbReference>
<organism evidence="9">
    <name type="scientific">mine drainage metagenome</name>
    <dbReference type="NCBI Taxonomy" id="410659"/>
    <lineage>
        <taxon>unclassified sequences</taxon>
        <taxon>metagenomes</taxon>
        <taxon>ecological metagenomes</taxon>
    </lineage>
</organism>
<evidence type="ECO:0000256" key="7">
    <source>
        <dbReference type="ARBA" id="ARBA00029936"/>
    </source>
</evidence>
<dbReference type="Pfam" id="PF00133">
    <property type="entry name" value="tRNA-synt_1"/>
    <property type="match status" value="1"/>
</dbReference>
<evidence type="ECO:0000313" key="9">
    <source>
        <dbReference type="EMBL" id="EQD40854.1"/>
    </source>
</evidence>
<proteinExistence type="predicted"/>
<evidence type="ECO:0000256" key="5">
    <source>
        <dbReference type="ARBA" id="ARBA00022917"/>
    </source>
</evidence>
<sequence>MKDVQRDTDFYHLRFNGVDSGDISIATTRPEMLGSCVAVFVNPDDARYREYVGKTVSVPLYDLKVKVLADPYVDPEKGTGAEMVCTFGDQNDVDLWRKYSLETRIIIDNDGRMAGDSIIAKGIMSTDARKAVVEQLRSHDYIIKVEKKRQSVNVHERCDTPVEIGILDQWYVRYLDLRERMDEAGRGIKWYPEFMKVRYDNWVHGLKVDWCISRQRVFGVPFPLWYCNKCSEIVYAAEEMLPVDPRFTPYSGKCPKCGGNEFTG</sequence>
<evidence type="ECO:0000256" key="4">
    <source>
        <dbReference type="ARBA" id="ARBA00022840"/>
    </source>
</evidence>
<dbReference type="SUPFAM" id="SSF52374">
    <property type="entry name" value="Nucleotidylyl transferase"/>
    <property type="match status" value="1"/>
</dbReference>
<name>T1AIS7_9ZZZZ</name>